<dbReference type="AlphaFoldDB" id="A0A915J0L9"/>
<dbReference type="Proteomes" id="UP000887565">
    <property type="component" value="Unplaced"/>
</dbReference>
<dbReference type="WBParaSite" id="nRc.2.0.1.t19644-RA">
    <property type="protein sequence ID" value="nRc.2.0.1.t19644-RA"/>
    <property type="gene ID" value="nRc.2.0.1.g19644"/>
</dbReference>
<protein>
    <submittedName>
        <fullName evidence="3">Uncharacterized protein</fullName>
    </submittedName>
</protein>
<reference evidence="3" key="1">
    <citation type="submission" date="2022-11" db="UniProtKB">
        <authorList>
            <consortium name="WormBaseParasite"/>
        </authorList>
    </citation>
    <scope>IDENTIFICATION</scope>
</reference>
<keyword evidence="2" id="KW-1185">Reference proteome</keyword>
<sequence>MLEKRKHQENGNVNKTEDTKNRSESKWAHIFIEENRVTTFQDSNICRQHGVGEVRMNVYFSFNKYFLPD</sequence>
<evidence type="ECO:0000256" key="1">
    <source>
        <dbReference type="SAM" id="MobiDB-lite"/>
    </source>
</evidence>
<accession>A0A915J0L9</accession>
<feature type="region of interest" description="Disordered" evidence="1">
    <location>
        <begin position="1"/>
        <end position="24"/>
    </location>
</feature>
<organism evidence="2 3">
    <name type="scientific">Romanomermis culicivorax</name>
    <name type="common">Nematode worm</name>
    <dbReference type="NCBI Taxonomy" id="13658"/>
    <lineage>
        <taxon>Eukaryota</taxon>
        <taxon>Metazoa</taxon>
        <taxon>Ecdysozoa</taxon>
        <taxon>Nematoda</taxon>
        <taxon>Enoplea</taxon>
        <taxon>Dorylaimia</taxon>
        <taxon>Mermithida</taxon>
        <taxon>Mermithoidea</taxon>
        <taxon>Mermithidae</taxon>
        <taxon>Romanomermis</taxon>
    </lineage>
</organism>
<name>A0A915J0L9_ROMCU</name>
<evidence type="ECO:0000313" key="3">
    <source>
        <dbReference type="WBParaSite" id="nRc.2.0.1.t19644-RA"/>
    </source>
</evidence>
<proteinExistence type="predicted"/>
<evidence type="ECO:0000313" key="2">
    <source>
        <dbReference type="Proteomes" id="UP000887565"/>
    </source>
</evidence>